<feature type="transmembrane region" description="Helical" evidence="1">
    <location>
        <begin position="70"/>
        <end position="93"/>
    </location>
</feature>
<proteinExistence type="predicted"/>
<evidence type="ECO:0000313" key="3">
    <source>
        <dbReference type="RefSeq" id="XP_017021428.2"/>
    </source>
</evidence>
<feature type="transmembrane region" description="Helical" evidence="1">
    <location>
        <begin position="125"/>
        <end position="141"/>
    </location>
</feature>
<keyword evidence="1" id="KW-0472">Membrane</keyword>
<evidence type="ECO:0000313" key="2">
    <source>
        <dbReference type="Proteomes" id="UP001652661"/>
    </source>
</evidence>
<gene>
    <name evidence="3" type="primary">LOC108074067</name>
</gene>
<reference evidence="3" key="1">
    <citation type="submission" date="2025-08" db="UniProtKB">
        <authorList>
            <consortium name="RefSeq"/>
        </authorList>
    </citation>
    <scope>IDENTIFICATION</scope>
    <source>
        <strain evidence="3">14028-0561.14</strain>
        <tissue evidence="3">Whole fly</tissue>
    </source>
</reference>
<dbReference type="RefSeq" id="XP_017021428.2">
    <property type="nucleotide sequence ID" value="XM_017165939.3"/>
</dbReference>
<sequence length="156" mass="17889">MSNYAFTNLSKYILIRCSHTFIIMCKKSSCWKRLNICSKYRACIFWAVLNIVFGIGFIPCVISFVKEQDFPMVIAILGCLCGIELALSGLLLLIGVLKGVRSLVCTSIIICGMGIFFIHWTILPLVLYFIFSIVAFTYYQVDMAPDDRYRTPRRWL</sequence>
<accession>A0A6P4IFU3</accession>
<feature type="transmembrane region" description="Helical" evidence="1">
    <location>
        <begin position="42"/>
        <end position="64"/>
    </location>
</feature>
<keyword evidence="1" id="KW-1133">Transmembrane helix</keyword>
<dbReference type="OrthoDB" id="7822319at2759"/>
<protein>
    <recommendedName>
        <fullName evidence="4">Inner membrane protein</fullName>
    </recommendedName>
</protein>
<organism evidence="2 3">
    <name type="scientific">Drosophila kikkawai</name>
    <name type="common">Fruit fly</name>
    <dbReference type="NCBI Taxonomy" id="30033"/>
    <lineage>
        <taxon>Eukaryota</taxon>
        <taxon>Metazoa</taxon>
        <taxon>Ecdysozoa</taxon>
        <taxon>Arthropoda</taxon>
        <taxon>Hexapoda</taxon>
        <taxon>Insecta</taxon>
        <taxon>Pterygota</taxon>
        <taxon>Neoptera</taxon>
        <taxon>Endopterygota</taxon>
        <taxon>Diptera</taxon>
        <taxon>Brachycera</taxon>
        <taxon>Muscomorpha</taxon>
        <taxon>Ephydroidea</taxon>
        <taxon>Drosophilidae</taxon>
        <taxon>Drosophila</taxon>
        <taxon>Sophophora</taxon>
    </lineage>
</organism>
<evidence type="ECO:0000256" key="1">
    <source>
        <dbReference type="SAM" id="Phobius"/>
    </source>
</evidence>
<keyword evidence="1" id="KW-0812">Transmembrane</keyword>
<dbReference type="Proteomes" id="UP001652661">
    <property type="component" value="Chromosome 3R"/>
</dbReference>
<dbReference type="AlphaFoldDB" id="A0A6P4IFU3"/>
<keyword evidence="2" id="KW-1185">Reference proteome</keyword>
<name>A0A6P4IFU3_DROKI</name>
<dbReference type="GeneID" id="108074067"/>
<evidence type="ECO:0008006" key="4">
    <source>
        <dbReference type="Google" id="ProtNLM"/>
    </source>
</evidence>